<dbReference type="InterPro" id="IPR029061">
    <property type="entry name" value="THDP-binding"/>
</dbReference>
<comment type="cofactor">
    <cofactor evidence="2">
        <name>Mn(2+)</name>
        <dbReference type="ChEBI" id="CHEBI:29035"/>
    </cofactor>
</comment>
<comment type="caution">
    <text evidence="15">The sequence shown here is derived from an EMBL/GenBank/DDBJ whole genome shotgun (WGS) entry which is preliminary data.</text>
</comment>
<dbReference type="PROSITE" id="PS00802">
    <property type="entry name" value="TRANSKETOLASE_2"/>
    <property type="match status" value="1"/>
</dbReference>
<dbReference type="Gene3D" id="3.40.50.920">
    <property type="match status" value="1"/>
</dbReference>
<evidence type="ECO:0000256" key="13">
    <source>
        <dbReference type="ARBA" id="ARBA00023052"/>
    </source>
</evidence>
<dbReference type="InterPro" id="IPR020826">
    <property type="entry name" value="Transketolase_BS"/>
</dbReference>
<dbReference type="Gene3D" id="3.40.50.970">
    <property type="match status" value="2"/>
</dbReference>
<dbReference type="EC" id="2.2.1.1" evidence="8"/>
<keyword evidence="11" id="KW-0106">Calcium</keyword>
<dbReference type="CDD" id="cd07033">
    <property type="entry name" value="TPP_PYR_DXS_TK_like"/>
    <property type="match status" value="1"/>
</dbReference>
<keyword evidence="13" id="KW-0786">Thiamine pyrophosphate</keyword>
<evidence type="ECO:0000256" key="8">
    <source>
        <dbReference type="ARBA" id="ARBA00013152"/>
    </source>
</evidence>
<accession>A0ABD0LCL5</accession>
<comment type="subunit">
    <text evidence="7">Homodimer.</text>
</comment>
<dbReference type="FunFam" id="3.40.50.970:FF:000033">
    <property type="entry name" value="Transketolase isoform 1"/>
    <property type="match status" value="1"/>
</dbReference>
<evidence type="ECO:0000256" key="1">
    <source>
        <dbReference type="ARBA" id="ARBA00001913"/>
    </source>
</evidence>
<evidence type="ECO:0000256" key="2">
    <source>
        <dbReference type="ARBA" id="ARBA00001936"/>
    </source>
</evidence>
<evidence type="ECO:0000256" key="11">
    <source>
        <dbReference type="ARBA" id="ARBA00022837"/>
    </source>
</evidence>
<organism evidence="15 16">
    <name type="scientific">Batillaria attramentaria</name>
    <dbReference type="NCBI Taxonomy" id="370345"/>
    <lineage>
        <taxon>Eukaryota</taxon>
        <taxon>Metazoa</taxon>
        <taxon>Spiralia</taxon>
        <taxon>Lophotrochozoa</taxon>
        <taxon>Mollusca</taxon>
        <taxon>Gastropoda</taxon>
        <taxon>Caenogastropoda</taxon>
        <taxon>Sorbeoconcha</taxon>
        <taxon>Cerithioidea</taxon>
        <taxon>Batillariidae</taxon>
        <taxon>Batillaria</taxon>
    </lineage>
</organism>
<evidence type="ECO:0000256" key="4">
    <source>
        <dbReference type="ARBA" id="ARBA00001946"/>
    </source>
</evidence>
<evidence type="ECO:0000256" key="5">
    <source>
        <dbReference type="ARBA" id="ARBA00001964"/>
    </source>
</evidence>
<proteinExistence type="inferred from homology"/>
<dbReference type="PANTHER" id="PTHR43195">
    <property type="entry name" value="TRANSKETOLASE"/>
    <property type="match status" value="1"/>
</dbReference>
<reference evidence="15 16" key="1">
    <citation type="journal article" date="2023" name="Sci. Data">
        <title>Genome assembly of the Korean intertidal mud-creeper Batillaria attramentaria.</title>
        <authorList>
            <person name="Patra A.K."/>
            <person name="Ho P.T."/>
            <person name="Jun S."/>
            <person name="Lee S.J."/>
            <person name="Kim Y."/>
            <person name="Won Y.J."/>
        </authorList>
    </citation>
    <scope>NUCLEOTIDE SEQUENCE [LARGE SCALE GENOMIC DNA]</scope>
    <source>
        <strain evidence="15">Wonlab-2016</strain>
    </source>
</reference>
<comment type="cofactor">
    <cofactor evidence="4">
        <name>Mg(2+)</name>
        <dbReference type="ChEBI" id="CHEBI:18420"/>
    </cofactor>
</comment>
<sequence>MSNYHCPDAKTLQTLKDIANKLRIHSIEATNASNSGHPTSCASAAEVMSVLFFHTMRYSVTEPRSPSNDRFVLSKGHAAPVLYAAWAEAGLFPASDLLNLRKLSSDLEGHPTPRLNFVDVATGSLGQGLSCAAGMAYTGKYFDKAGYRVYCMIGDGESAEGSIWEAMAFASTYKLDNLVAIFDVNRLGQSEATSLGHYLDVYKARTEAFGWNTYVVEGDDVEALCKAFHDAEQVKNKPTCILAKTFKGRGIVGIEDQDNWHGKALGDKAAPAIAELKKNIANPGAHGLVPKSPEKKVPAVNVSNIKLSEPPKYDKGQQVATRLAYGTALVKLGKSNERVIALDGDVKNSTFAIKFKEAFPDRFVECYIAEQNLAGVAIGCETRRRTVPFVSTFACFLSRAYDQIRMAAISQSNVNFCGSHAGVSIGEDGPSQMALEDLSMFRSIPNCTVFYPSDAVSCERAVELAANASGMCFIRTSRPNVPIIYGSEENFKIGQAKIVRSSNDDKVTVIGACVTLVEAQKAADELAKTGINIRIIDPFTIKPIDAETIINSARQTGGRIITVEDHYPEGGIGEAVSAAVSECRDITVKRLAVREIPRSGKPAELLEKYGISASCIVKAVNQIISS</sequence>
<keyword evidence="16" id="KW-1185">Reference proteome</keyword>
<dbReference type="Pfam" id="PF02780">
    <property type="entry name" value="Transketolase_C"/>
    <property type="match status" value="1"/>
</dbReference>
<evidence type="ECO:0000256" key="6">
    <source>
        <dbReference type="ARBA" id="ARBA00007131"/>
    </source>
</evidence>
<dbReference type="Pfam" id="PF02779">
    <property type="entry name" value="Transket_pyr"/>
    <property type="match status" value="1"/>
</dbReference>
<dbReference type="AlphaFoldDB" id="A0ABD0LCL5"/>
<comment type="similarity">
    <text evidence="6">Belongs to the transketolase family.</text>
</comment>
<dbReference type="GO" id="GO:0005737">
    <property type="term" value="C:cytoplasm"/>
    <property type="evidence" value="ECO:0007669"/>
    <property type="project" value="UniProtKB-ARBA"/>
</dbReference>
<dbReference type="Proteomes" id="UP001519460">
    <property type="component" value="Unassembled WGS sequence"/>
</dbReference>
<dbReference type="GO" id="GO:0004802">
    <property type="term" value="F:transketolase activity"/>
    <property type="evidence" value="ECO:0007669"/>
    <property type="project" value="UniProtKB-EC"/>
</dbReference>
<comment type="cofactor">
    <cofactor evidence="3">
        <name>Co(2+)</name>
        <dbReference type="ChEBI" id="CHEBI:48828"/>
    </cofactor>
</comment>
<dbReference type="InterPro" id="IPR009014">
    <property type="entry name" value="Transketo_C/PFOR_II"/>
</dbReference>
<name>A0ABD0LCL5_9CAEN</name>
<dbReference type="SMART" id="SM00861">
    <property type="entry name" value="Transket_pyr"/>
    <property type="match status" value="1"/>
</dbReference>
<gene>
    <name evidence="15" type="ORF">BaRGS_00012129</name>
</gene>
<dbReference type="InterPro" id="IPR033248">
    <property type="entry name" value="Transketolase_C"/>
</dbReference>
<comment type="cofactor">
    <cofactor evidence="5">
        <name>thiamine diphosphate</name>
        <dbReference type="ChEBI" id="CHEBI:58937"/>
    </cofactor>
</comment>
<dbReference type="NCBIfam" id="NF004559">
    <property type="entry name" value="PRK05899.2-5"/>
    <property type="match status" value="1"/>
</dbReference>
<evidence type="ECO:0000256" key="9">
    <source>
        <dbReference type="ARBA" id="ARBA00022679"/>
    </source>
</evidence>
<dbReference type="CDD" id="cd02012">
    <property type="entry name" value="TPP_TK"/>
    <property type="match status" value="1"/>
</dbReference>
<comment type="cofactor">
    <cofactor evidence="1">
        <name>Ca(2+)</name>
        <dbReference type="ChEBI" id="CHEBI:29108"/>
    </cofactor>
</comment>
<evidence type="ECO:0000259" key="14">
    <source>
        <dbReference type="SMART" id="SM00861"/>
    </source>
</evidence>
<keyword evidence="10" id="KW-0479">Metal-binding</keyword>
<keyword evidence="9" id="KW-0808">Transferase</keyword>
<dbReference type="InterPro" id="IPR005474">
    <property type="entry name" value="Transketolase_N"/>
</dbReference>
<dbReference type="Pfam" id="PF00456">
    <property type="entry name" value="Transketolase_N"/>
    <property type="match status" value="1"/>
</dbReference>
<dbReference type="EMBL" id="JACVVK020000065">
    <property type="protein sequence ID" value="KAK7496722.1"/>
    <property type="molecule type" value="Genomic_DNA"/>
</dbReference>
<dbReference type="FunFam" id="3.40.50.970:FF:000129">
    <property type="entry name" value="Transketolase"/>
    <property type="match status" value="1"/>
</dbReference>
<feature type="domain" description="Transketolase-like pyrimidine-binding" evidence="14">
    <location>
        <begin position="319"/>
        <end position="483"/>
    </location>
</feature>
<evidence type="ECO:0000256" key="7">
    <source>
        <dbReference type="ARBA" id="ARBA00011738"/>
    </source>
</evidence>
<evidence type="ECO:0000313" key="15">
    <source>
        <dbReference type="EMBL" id="KAK7496722.1"/>
    </source>
</evidence>
<dbReference type="InterPro" id="IPR005475">
    <property type="entry name" value="Transketolase-like_Pyr-bd"/>
</dbReference>
<dbReference type="PANTHER" id="PTHR43195:SF1">
    <property type="entry name" value="FI06132P-RELATED"/>
    <property type="match status" value="1"/>
</dbReference>
<keyword evidence="12" id="KW-0460">Magnesium</keyword>
<dbReference type="SUPFAM" id="SSF52922">
    <property type="entry name" value="TK C-terminal domain-like"/>
    <property type="match status" value="1"/>
</dbReference>
<evidence type="ECO:0000256" key="3">
    <source>
        <dbReference type="ARBA" id="ARBA00001941"/>
    </source>
</evidence>
<dbReference type="SUPFAM" id="SSF52518">
    <property type="entry name" value="Thiamin diphosphate-binding fold (THDP-binding)"/>
    <property type="match status" value="2"/>
</dbReference>
<evidence type="ECO:0000256" key="12">
    <source>
        <dbReference type="ARBA" id="ARBA00022842"/>
    </source>
</evidence>
<evidence type="ECO:0000313" key="16">
    <source>
        <dbReference type="Proteomes" id="UP001519460"/>
    </source>
</evidence>
<dbReference type="InterPro" id="IPR051424">
    <property type="entry name" value="Transketolase-like"/>
</dbReference>
<dbReference type="GO" id="GO:0046872">
    <property type="term" value="F:metal ion binding"/>
    <property type="evidence" value="ECO:0007669"/>
    <property type="project" value="UniProtKB-KW"/>
</dbReference>
<protein>
    <recommendedName>
        <fullName evidence="8">transketolase</fullName>
        <ecNumber evidence="8">2.2.1.1</ecNumber>
    </recommendedName>
</protein>
<evidence type="ECO:0000256" key="10">
    <source>
        <dbReference type="ARBA" id="ARBA00022723"/>
    </source>
</evidence>